<evidence type="ECO:0000256" key="5">
    <source>
        <dbReference type="ARBA" id="ARBA00022748"/>
    </source>
</evidence>
<feature type="transmembrane region" description="Helical" evidence="8">
    <location>
        <begin position="62"/>
        <end position="85"/>
    </location>
</feature>
<keyword evidence="6 8" id="KW-1133">Transmembrane helix</keyword>
<keyword evidence="7 8" id="KW-0472">Membrane</keyword>
<evidence type="ECO:0000256" key="4">
    <source>
        <dbReference type="ARBA" id="ARBA00022692"/>
    </source>
</evidence>
<keyword evidence="4 8" id="KW-0812">Transmembrane</keyword>
<comment type="similarity">
    <text evidence="2">Belongs to the CcmB/CycW/HelB family.</text>
</comment>
<evidence type="ECO:0000256" key="1">
    <source>
        <dbReference type="ARBA" id="ARBA00004141"/>
    </source>
</evidence>
<feature type="transmembrane region" description="Helical" evidence="8">
    <location>
        <begin position="106"/>
        <end position="129"/>
    </location>
</feature>
<dbReference type="GO" id="GO:1903607">
    <property type="term" value="P:cytochrome c biosynthetic process"/>
    <property type="evidence" value="ECO:0007669"/>
    <property type="project" value="TreeGrafter"/>
</dbReference>
<feature type="transmembrane region" description="Helical" evidence="8">
    <location>
        <begin position="212"/>
        <end position="231"/>
    </location>
</feature>
<gene>
    <name evidence="9" type="ORF">AVDCRST_MAG93-1952</name>
</gene>
<keyword evidence="5" id="KW-0201">Cytochrome c-type biogenesis</keyword>
<evidence type="ECO:0000256" key="2">
    <source>
        <dbReference type="ARBA" id="ARBA00010544"/>
    </source>
</evidence>
<accession>A0A6J4INF8</accession>
<dbReference type="GO" id="GO:0015232">
    <property type="term" value="F:heme transmembrane transporter activity"/>
    <property type="evidence" value="ECO:0007669"/>
    <property type="project" value="InterPro"/>
</dbReference>
<evidence type="ECO:0000256" key="3">
    <source>
        <dbReference type="ARBA" id="ARBA00022448"/>
    </source>
</evidence>
<evidence type="ECO:0000256" key="7">
    <source>
        <dbReference type="ARBA" id="ARBA00023136"/>
    </source>
</evidence>
<dbReference type="AlphaFoldDB" id="A0A6J4INF8"/>
<organism evidence="9">
    <name type="scientific">uncultured Chloroflexia bacterium</name>
    <dbReference type="NCBI Taxonomy" id="1672391"/>
    <lineage>
        <taxon>Bacteria</taxon>
        <taxon>Bacillati</taxon>
        <taxon>Chloroflexota</taxon>
        <taxon>Chloroflexia</taxon>
        <taxon>environmental samples</taxon>
    </lineage>
</organism>
<sequence>MNNLGWGDLARASWAVFRKDLKVELRTRYALNALLMFVLCTALVASFYLGPQLQQRDTFANATLSVLLWIAILFAALTGLARSFVGEEEAQTSMFLRLHAPTLAVFWGKWLVNVVLLFSLIMLTTLFFGVLAGLRVANLPVFVLVLTTGGLGLSTATTLIAAIIAQASARSALFAALAVPVVFPLLILVVHATDQALTGTTWNVVRPDLLGIVSYVVTLIVATIWLFPFVWEA</sequence>
<dbReference type="Pfam" id="PF03379">
    <property type="entry name" value="CcmB"/>
    <property type="match status" value="1"/>
</dbReference>
<dbReference type="GO" id="GO:0017004">
    <property type="term" value="P:cytochrome complex assembly"/>
    <property type="evidence" value="ECO:0007669"/>
    <property type="project" value="UniProtKB-KW"/>
</dbReference>
<dbReference type="GO" id="GO:0005886">
    <property type="term" value="C:plasma membrane"/>
    <property type="evidence" value="ECO:0007669"/>
    <property type="project" value="TreeGrafter"/>
</dbReference>
<reference evidence="9" key="1">
    <citation type="submission" date="2020-02" db="EMBL/GenBank/DDBJ databases">
        <authorList>
            <person name="Meier V. D."/>
        </authorList>
    </citation>
    <scope>NUCLEOTIDE SEQUENCE</scope>
    <source>
        <strain evidence="9">AVDCRST_MAG93</strain>
    </source>
</reference>
<name>A0A6J4INF8_9CHLR</name>
<comment type="subcellular location">
    <subcellularLocation>
        <location evidence="1">Membrane</location>
        <topology evidence="1">Multi-pass membrane protein</topology>
    </subcellularLocation>
</comment>
<feature type="transmembrane region" description="Helical" evidence="8">
    <location>
        <begin position="29"/>
        <end position="50"/>
    </location>
</feature>
<evidence type="ECO:0000256" key="8">
    <source>
        <dbReference type="SAM" id="Phobius"/>
    </source>
</evidence>
<evidence type="ECO:0000313" key="9">
    <source>
        <dbReference type="EMBL" id="CAA9255581.1"/>
    </source>
</evidence>
<protein>
    <submittedName>
        <fullName evidence="9">ABC transporter involved in cytochrome c biogenesis, CcmB subunit</fullName>
    </submittedName>
</protein>
<dbReference type="PANTHER" id="PTHR30070">
    <property type="entry name" value="HEME EXPORTER PROTEIN B"/>
    <property type="match status" value="1"/>
</dbReference>
<feature type="transmembrane region" description="Helical" evidence="8">
    <location>
        <begin position="141"/>
        <end position="165"/>
    </location>
</feature>
<dbReference type="InterPro" id="IPR003544">
    <property type="entry name" value="Cyt_c_biogenesis_CcmB"/>
</dbReference>
<feature type="transmembrane region" description="Helical" evidence="8">
    <location>
        <begin position="172"/>
        <end position="192"/>
    </location>
</feature>
<keyword evidence="3" id="KW-0813">Transport</keyword>
<dbReference type="PANTHER" id="PTHR30070:SF1">
    <property type="entry name" value="CYTOCHROME C BIOGENESIS B-RELATED"/>
    <property type="match status" value="1"/>
</dbReference>
<evidence type="ECO:0000256" key="6">
    <source>
        <dbReference type="ARBA" id="ARBA00022989"/>
    </source>
</evidence>
<proteinExistence type="inferred from homology"/>
<dbReference type="EMBL" id="CADCTR010000662">
    <property type="protein sequence ID" value="CAA9255581.1"/>
    <property type="molecule type" value="Genomic_DNA"/>
</dbReference>